<dbReference type="PANTHER" id="PTHR34295:SF1">
    <property type="entry name" value="BIOTIN TRANSPORTER BIOY"/>
    <property type="match status" value="1"/>
</dbReference>
<protein>
    <recommendedName>
        <fullName evidence="2">Biotin transporter</fullName>
    </recommendedName>
</protein>
<evidence type="ECO:0000313" key="5">
    <source>
        <dbReference type="Proteomes" id="UP000190423"/>
    </source>
</evidence>
<dbReference type="PIRSF" id="PIRSF016661">
    <property type="entry name" value="BioY"/>
    <property type="match status" value="1"/>
</dbReference>
<accession>A0A1T4JHH4</accession>
<dbReference type="Pfam" id="PF02632">
    <property type="entry name" value="BioY"/>
    <property type="match status" value="1"/>
</dbReference>
<evidence type="ECO:0000256" key="3">
    <source>
        <dbReference type="SAM" id="Phobius"/>
    </source>
</evidence>
<dbReference type="GO" id="GO:0005886">
    <property type="term" value="C:plasma membrane"/>
    <property type="evidence" value="ECO:0007669"/>
    <property type="project" value="UniProtKB-SubCell"/>
</dbReference>
<dbReference type="GeneID" id="78315440"/>
<keyword evidence="3" id="KW-0812">Transmembrane</keyword>
<dbReference type="AlphaFoldDB" id="A0A1T4JHH4"/>
<keyword evidence="2" id="KW-0813">Transport</keyword>
<proteinExistence type="inferred from homology"/>
<name>A0A1T4JHH4_TREPO</name>
<keyword evidence="3" id="KW-1133">Transmembrane helix</keyword>
<dbReference type="PROSITE" id="PS51257">
    <property type="entry name" value="PROKAR_LIPOPROTEIN"/>
    <property type="match status" value="1"/>
</dbReference>
<feature type="transmembrane region" description="Helical" evidence="3">
    <location>
        <begin position="56"/>
        <end position="78"/>
    </location>
</feature>
<sequence>MKKKKSTGTILAALFAALISAGCFIQIPLPGGIPIILQDMLAMLSGMLLGPLYGSIAVFVFLVLGSIGLPVFSGKAGLQVITAGPTGGFLIGYLLGALAAGLFLKFLLPPASAERQHGKAKTYILITAAAVLATVIVFVCGIIGFMHVTGSDFSKTLAAVLIPFIPGNLLKIVLMVPLTRTFRPVIEQYTAA</sequence>
<dbReference type="InterPro" id="IPR003784">
    <property type="entry name" value="BioY"/>
</dbReference>
<evidence type="ECO:0000256" key="1">
    <source>
        <dbReference type="ARBA" id="ARBA00010692"/>
    </source>
</evidence>
<keyword evidence="5" id="KW-1185">Reference proteome</keyword>
<dbReference type="OrthoDB" id="360536at2"/>
<keyword evidence="2" id="KW-1003">Cell membrane</keyword>
<dbReference type="RefSeq" id="WP_078932037.1">
    <property type="nucleotide sequence ID" value="NZ_FUWG01000002.1"/>
</dbReference>
<dbReference type="EMBL" id="FUWG01000002">
    <property type="protein sequence ID" value="SJZ29614.1"/>
    <property type="molecule type" value="Genomic_DNA"/>
</dbReference>
<evidence type="ECO:0000256" key="2">
    <source>
        <dbReference type="PIRNR" id="PIRNR016661"/>
    </source>
</evidence>
<keyword evidence="2 3" id="KW-0472">Membrane</keyword>
<feature type="transmembrane region" description="Helical" evidence="3">
    <location>
        <begin position="90"/>
        <end position="108"/>
    </location>
</feature>
<comment type="similarity">
    <text evidence="1 2">Belongs to the BioY family.</text>
</comment>
<gene>
    <name evidence="4" type="ORF">SAMN02745149_00116</name>
</gene>
<evidence type="ECO:0000313" key="4">
    <source>
        <dbReference type="EMBL" id="SJZ29614.1"/>
    </source>
</evidence>
<comment type="subcellular location">
    <subcellularLocation>
        <location evidence="2">Cell membrane</location>
        <topology evidence="2">Multi-pass membrane protein</topology>
    </subcellularLocation>
</comment>
<dbReference type="Proteomes" id="UP000190423">
    <property type="component" value="Unassembled WGS sequence"/>
</dbReference>
<reference evidence="4 5" key="1">
    <citation type="submission" date="2017-02" db="EMBL/GenBank/DDBJ databases">
        <authorList>
            <person name="Peterson S.W."/>
        </authorList>
    </citation>
    <scope>NUCLEOTIDE SEQUENCE [LARGE SCALE GENOMIC DNA]</scope>
    <source>
        <strain evidence="4 5">ATCC BAA-908</strain>
    </source>
</reference>
<dbReference type="Gene3D" id="1.10.1760.20">
    <property type="match status" value="1"/>
</dbReference>
<feature type="transmembrane region" description="Helical" evidence="3">
    <location>
        <begin position="157"/>
        <end position="178"/>
    </location>
</feature>
<dbReference type="PANTHER" id="PTHR34295">
    <property type="entry name" value="BIOTIN TRANSPORTER BIOY"/>
    <property type="match status" value="1"/>
</dbReference>
<dbReference type="GO" id="GO:0015225">
    <property type="term" value="F:biotin transmembrane transporter activity"/>
    <property type="evidence" value="ECO:0007669"/>
    <property type="project" value="UniProtKB-UniRule"/>
</dbReference>
<feature type="transmembrane region" description="Helical" evidence="3">
    <location>
        <begin position="120"/>
        <end position="145"/>
    </location>
</feature>
<dbReference type="STRING" id="261392.SAMN02745149_00116"/>
<organism evidence="4 5">
    <name type="scientific">Treponema porcinum</name>
    <dbReference type="NCBI Taxonomy" id="261392"/>
    <lineage>
        <taxon>Bacteria</taxon>
        <taxon>Pseudomonadati</taxon>
        <taxon>Spirochaetota</taxon>
        <taxon>Spirochaetia</taxon>
        <taxon>Spirochaetales</taxon>
        <taxon>Treponemataceae</taxon>
        <taxon>Treponema</taxon>
    </lineage>
</organism>